<dbReference type="SUPFAM" id="SSF140415">
    <property type="entry name" value="YppE-like"/>
    <property type="match status" value="1"/>
</dbReference>
<protein>
    <recommendedName>
        <fullName evidence="3">DUF1798 family protein</fullName>
    </recommendedName>
</protein>
<dbReference type="Pfam" id="PF08807">
    <property type="entry name" value="DUF1798"/>
    <property type="match status" value="1"/>
</dbReference>
<sequence>MNIQELTVLLLDECAKCRPRHTLMREEDREPDFYEEVKPYADEVHLLIAEWKSQAEGWIREERPRHIHLPQIENAADMMTQFVVQSFYKATGKKRFYQSIQSVQYTLKIILEALKEGQSDGIAEKTQDDQ</sequence>
<evidence type="ECO:0000313" key="2">
    <source>
        <dbReference type="Proteomes" id="UP000187550"/>
    </source>
</evidence>
<dbReference type="Proteomes" id="UP000187550">
    <property type="component" value="Unassembled WGS sequence"/>
</dbReference>
<dbReference type="EMBL" id="FTPL01000001">
    <property type="protein sequence ID" value="SIT66260.1"/>
    <property type="molecule type" value="Genomic_DNA"/>
</dbReference>
<dbReference type="STRING" id="550447.SAMN05428946_0046"/>
<dbReference type="InterPro" id="IPR014913">
    <property type="entry name" value="YppE-like"/>
</dbReference>
<accession>A0A1U7PKY3</accession>
<dbReference type="OrthoDB" id="2361079at2"/>
<dbReference type="RefSeq" id="WP_076756378.1">
    <property type="nucleotide sequence ID" value="NZ_FTPL01000001.1"/>
</dbReference>
<evidence type="ECO:0000313" key="1">
    <source>
        <dbReference type="EMBL" id="SIT66260.1"/>
    </source>
</evidence>
<dbReference type="AlphaFoldDB" id="A0A1U7PKY3"/>
<gene>
    <name evidence="1" type="ORF">SAMN05428946_0046</name>
</gene>
<keyword evidence="2" id="KW-1185">Reference proteome</keyword>
<proteinExistence type="predicted"/>
<reference evidence="2" key="1">
    <citation type="submission" date="2017-01" db="EMBL/GenBank/DDBJ databases">
        <authorList>
            <person name="Varghese N."/>
            <person name="Submissions S."/>
        </authorList>
    </citation>
    <scope>NUCLEOTIDE SEQUENCE [LARGE SCALE GENOMIC DNA]</scope>
    <source>
        <strain evidence="2">MNA4</strain>
    </source>
</reference>
<organism evidence="1 2">
    <name type="scientific">Edaphobacillus lindanitolerans</name>
    <dbReference type="NCBI Taxonomy" id="550447"/>
    <lineage>
        <taxon>Bacteria</taxon>
        <taxon>Bacillati</taxon>
        <taxon>Bacillota</taxon>
        <taxon>Bacilli</taxon>
        <taxon>Bacillales</taxon>
        <taxon>Bacillaceae</taxon>
        <taxon>Edaphobacillus</taxon>
    </lineage>
</organism>
<evidence type="ECO:0008006" key="3">
    <source>
        <dbReference type="Google" id="ProtNLM"/>
    </source>
</evidence>
<name>A0A1U7PKY3_9BACI</name>
<dbReference type="Gene3D" id="1.20.120.440">
    <property type="entry name" value="YppE-like"/>
    <property type="match status" value="1"/>
</dbReference>
<dbReference type="InterPro" id="IPR023351">
    <property type="entry name" value="YppE-like_sf"/>
</dbReference>